<dbReference type="PANTHER" id="PTHR19871:SF14">
    <property type="entry name" value="DUF4062 DOMAIN-CONTAINING PROTEIN"/>
    <property type="match status" value="1"/>
</dbReference>
<keyword evidence="2" id="KW-1185">Reference proteome</keyword>
<evidence type="ECO:0000313" key="1">
    <source>
        <dbReference type="EMBL" id="KAJ7363341.1"/>
    </source>
</evidence>
<dbReference type="Proteomes" id="UP001163046">
    <property type="component" value="Unassembled WGS sequence"/>
</dbReference>
<name>A0A9W9YQP1_9CNID</name>
<protein>
    <submittedName>
        <fullName evidence="1">Uncharacterized protein</fullName>
    </submittedName>
</protein>
<accession>A0A9W9YQP1</accession>
<dbReference type="OrthoDB" id="5987247at2759"/>
<dbReference type="AlphaFoldDB" id="A0A9W9YQP1"/>
<dbReference type="PANTHER" id="PTHR19871">
    <property type="entry name" value="BETA TRANSDUCIN-RELATED PROTEIN"/>
    <property type="match status" value="1"/>
</dbReference>
<reference evidence="1" key="1">
    <citation type="submission" date="2023-01" db="EMBL/GenBank/DDBJ databases">
        <title>Genome assembly of the deep-sea coral Lophelia pertusa.</title>
        <authorList>
            <person name="Herrera S."/>
            <person name="Cordes E."/>
        </authorList>
    </citation>
    <scope>NUCLEOTIDE SEQUENCE</scope>
    <source>
        <strain evidence="1">USNM1676648</strain>
        <tissue evidence="1">Polyp</tissue>
    </source>
</reference>
<organism evidence="1 2">
    <name type="scientific">Desmophyllum pertusum</name>
    <dbReference type="NCBI Taxonomy" id="174260"/>
    <lineage>
        <taxon>Eukaryota</taxon>
        <taxon>Metazoa</taxon>
        <taxon>Cnidaria</taxon>
        <taxon>Anthozoa</taxon>
        <taxon>Hexacorallia</taxon>
        <taxon>Scleractinia</taxon>
        <taxon>Caryophylliina</taxon>
        <taxon>Caryophylliidae</taxon>
        <taxon>Desmophyllum</taxon>
    </lineage>
</organism>
<sequence>MQDFLGQKYGYRPFPVTIAASEFEKLLGAIDNQDDLQLLKNWFWRDDNSVPAQYLLQPITSLLPGYRDYANDESRKKASAEWWKAFERMQVVLRMAADKALDEESERHKYYMSVTEDEIRRGIINATDQEKHCFWFKRVITDIDDKIEDTNTGKFIDKTWGNPSSVDMPAQQLLGKLREKDLPEVLTSSNVIRYDVKWHSNGIDPSASQEHAQYIEKLCTDFYDTLTDRINRGIEEDQSTNTEDHLTEELFQHGSFCKRKCELFHGRDEF</sequence>
<dbReference type="EMBL" id="MU827306">
    <property type="protein sequence ID" value="KAJ7363341.1"/>
    <property type="molecule type" value="Genomic_DNA"/>
</dbReference>
<proteinExistence type="predicted"/>
<dbReference type="InterPro" id="IPR052752">
    <property type="entry name" value="NACHT-WD_repeat"/>
</dbReference>
<comment type="caution">
    <text evidence="1">The sequence shown here is derived from an EMBL/GenBank/DDBJ whole genome shotgun (WGS) entry which is preliminary data.</text>
</comment>
<gene>
    <name evidence="1" type="ORF">OS493_011629</name>
</gene>
<evidence type="ECO:0000313" key="2">
    <source>
        <dbReference type="Proteomes" id="UP001163046"/>
    </source>
</evidence>